<evidence type="ECO:0000259" key="2">
    <source>
        <dbReference type="Pfam" id="PF13843"/>
    </source>
</evidence>
<keyword evidence="3" id="KW-1185">Reference proteome</keyword>
<sequence>MTRRIDEDTILQLLLEDNSDEENSSESEKEDHIEVDPAYVSVSEDEISSLDLASIEKQMPGTSAQEPNELIIIPSRNILRGKDKHKWSSLKPKSQGRTAARNIVHIRPGPTRMCKNELDPLCCFSSFITDDIVNIIVTYTNAEIVIKSEKYKNVTATQRPTDACEVRALIGILTLSAAMKDNHLPSKEIFDTTFCGNRYRSTMSNERFDFLISCLRFDDKSTRQQRRQADVYAPFRDLWNLFIAACQENYKPSSYLTIDEQLLGFRGRCPFRIYMPNKPNKYGIKIVMLVDNSTKYMVDAEPYLGSFTKTDGLQLGEYFVKKLTHTVHGTNRNVTMDNWFTSVPLAKSLLKVPYKLTLVGTLRSNKREIPTELQNKRTRKTGTAIFCYDNELTLLSYKPKPQKVVFLLSTCDEEGTMDETSKKPTMVEFYNQTKGGVDTLDQMCSLASCSRKTRRWPLCNFYGMLNIAFINSYIIYITNNLEAKRKPLSRREYLKSLHHKLVEPHMQKRILVPTLQTGLRDSITQILNMPGSSRSSLTLETEATGHPIAKKRKICAICPSAKRRMTKTSCYKCNKSVCGEHKLDMCHKCLSS</sequence>
<dbReference type="InterPro" id="IPR029526">
    <property type="entry name" value="PGBD"/>
</dbReference>
<proteinExistence type="predicted"/>
<feature type="compositionally biased region" description="Basic and acidic residues" evidence="1">
    <location>
        <begin position="26"/>
        <end position="35"/>
    </location>
</feature>
<evidence type="ECO:0000313" key="4">
    <source>
        <dbReference type="RefSeq" id="XP_052752557.1"/>
    </source>
</evidence>
<name>A0ABM3MMI2_GALME</name>
<dbReference type="SUPFAM" id="SSF118310">
    <property type="entry name" value="AN1-like Zinc finger"/>
    <property type="match status" value="1"/>
</dbReference>
<evidence type="ECO:0000313" key="3">
    <source>
        <dbReference type="Proteomes" id="UP001652740"/>
    </source>
</evidence>
<protein>
    <submittedName>
        <fullName evidence="4">PiggyBac transposable element-derived protein 4-like</fullName>
    </submittedName>
</protein>
<dbReference type="GeneID" id="128201052"/>
<dbReference type="PANTHER" id="PTHR46599">
    <property type="entry name" value="PIGGYBAC TRANSPOSABLE ELEMENT-DERIVED PROTEIN 4"/>
    <property type="match status" value="1"/>
</dbReference>
<accession>A0ABM3MMI2</accession>
<evidence type="ECO:0000256" key="1">
    <source>
        <dbReference type="SAM" id="MobiDB-lite"/>
    </source>
</evidence>
<dbReference type="Pfam" id="PF13843">
    <property type="entry name" value="DDE_Tnp_1_7"/>
    <property type="match status" value="1"/>
</dbReference>
<dbReference type="PANTHER" id="PTHR46599:SF6">
    <property type="entry name" value="DUAL SPECIFICITY PHOSPHATASE 26"/>
    <property type="match status" value="1"/>
</dbReference>
<dbReference type="RefSeq" id="XP_052752557.1">
    <property type="nucleotide sequence ID" value="XM_052896597.1"/>
</dbReference>
<feature type="region of interest" description="Disordered" evidence="1">
    <location>
        <begin position="1"/>
        <end position="38"/>
    </location>
</feature>
<organism evidence="3 4">
    <name type="scientific">Galleria mellonella</name>
    <name type="common">Greater wax moth</name>
    <dbReference type="NCBI Taxonomy" id="7137"/>
    <lineage>
        <taxon>Eukaryota</taxon>
        <taxon>Metazoa</taxon>
        <taxon>Ecdysozoa</taxon>
        <taxon>Arthropoda</taxon>
        <taxon>Hexapoda</taxon>
        <taxon>Insecta</taxon>
        <taxon>Pterygota</taxon>
        <taxon>Neoptera</taxon>
        <taxon>Endopterygota</taxon>
        <taxon>Lepidoptera</taxon>
        <taxon>Glossata</taxon>
        <taxon>Ditrysia</taxon>
        <taxon>Pyraloidea</taxon>
        <taxon>Pyralidae</taxon>
        <taxon>Galleriinae</taxon>
        <taxon>Galleria</taxon>
    </lineage>
</organism>
<dbReference type="InterPro" id="IPR035896">
    <property type="entry name" value="AN1-like_Znf"/>
</dbReference>
<feature type="domain" description="PiggyBac transposable element-derived protein" evidence="2">
    <location>
        <begin position="119"/>
        <end position="473"/>
    </location>
</feature>
<reference evidence="4" key="1">
    <citation type="submission" date="2025-08" db="UniProtKB">
        <authorList>
            <consortium name="RefSeq"/>
        </authorList>
    </citation>
    <scope>IDENTIFICATION</scope>
    <source>
        <tissue evidence="4">Whole larvae</tissue>
    </source>
</reference>
<gene>
    <name evidence="4" type="primary">LOC128201052</name>
</gene>
<dbReference type="Proteomes" id="UP001652740">
    <property type="component" value="Unplaced"/>
</dbReference>